<dbReference type="GO" id="GO:0004148">
    <property type="term" value="F:dihydrolipoyl dehydrogenase (NADH) activity"/>
    <property type="evidence" value="ECO:0007669"/>
    <property type="project" value="TreeGrafter"/>
</dbReference>
<evidence type="ECO:0000256" key="3">
    <source>
        <dbReference type="ARBA" id="ARBA00022630"/>
    </source>
</evidence>
<comment type="similarity">
    <text evidence="2">Belongs to the class-I pyridine nucleotide-disulfide oxidoreductase family.</text>
</comment>
<dbReference type="InterPro" id="IPR016156">
    <property type="entry name" value="FAD/NAD-linked_Rdtase_dimer_sf"/>
</dbReference>
<dbReference type="Pfam" id="PF02852">
    <property type="entry name" value="Pyr_redox_dim"/>
    <property type="match status" value="1"/>
</dbReference>
<dbReference type="PRINTS" id="PR00411">
    <property type="entry name" value="PNDRDTASEI"/>
</dbReference>
<dbReference type="GO" id="GO:0006103">
    <property type="term" value="P:2-oxoglutarate metabolic process"/>
    <property type="evidence" value="ECO:0007669"/>
    <property type="project" value="TreeGrafter"/>
</dbReference>
<dbReference type="PANTHER" id="PTHR22912:SF217">
    <property type="entry name" value="DIHYDROLIPOYL DEHYDROGENASE"/>
    <property type="match status" value="1"/>
</dbReference>
<proteinExistence type="inferred from homology"/>
<feature type="domain" description="FAD/NAD(P)-binding" evidence="8">
    <location>
        <begin position="52"/>
        <end position="257"/>
    </location>
</feature>
<evidence type="ECO:0000256" key="5">
    <source>
        <dbReference type="ARBA" id="ARBA00023002"/>
    </source>
</evidence>
<keyword evidence="3" id="KW-0285">Flavoprotein</keyword>
<evidence type="ECO:0000256" key="6">
    <source>
        <dbReference type="ARBA" id="ARBA00023027"/>
    </source>
</evidence>
<dbReference type="AlphaFoldDB" id="A0A1M6C1J1"/>
<comment type="cofactor">
    <cofactor evidence="1">
        <name>FAD</name>
        <dbReference type="ChEBI" id="CHEBI:57692"/>
    </cofactor>
</comment>
<evidence type="ECO:0000259" key="7">
    <source>
        <dbReference type="Pfam" id="PF02852"/>
    </source>
</evidence>
<dbReference type="InterPro" id="IPR004099">
    <property type="entry name" value="Pyr_nucl-diS_OxRdtase_dimer"/>
</dbReference>
<feature type="domain" description="Pyridine nucleotide-disulphide oxidoreductase dimerisation" evidence="7">
    <location>
        <begin position="277"/>
        <end position="385"/>
    </location>
</feature>
<dbReference type="GO" id="GO:0050660">
    <property type="term" value="F:flavin adenine dinucleotide binding"/>
    <property type="evidence" value="ECO:0007669"/>
    <property type="project" value="TreeGrafter"/>
</dbReference>
<protein>
    <submittedName>
        <fullName evidence="9">Dihydrolipoamide dehydrogenase</fullName>
    </submittedName>
</protein>
<keyword evidence="4" id="KW-0274">FAD</keyword>
<sequence>MGITIKEATLDFGQLQSYKNNIISGICEGVGGVMAARDIKVVYGIATLTGLNTAKVTLNDGGEMDMTFDKAILATGSVVASIPVKGFDADCVVTSDDALAFEQPPKSMVIIGGGVIGVEFAALYSRLGTKVTIVEAQDRILPPMDSEFSVLAKERLEKDDIDVFTGACVLEIEDTPTGGLVKFQSGDDEEQVAAEKVLMAVGRKPYTEGLGLEDAGIDTERGAIKVDEYLCTNQPNIYAVGDCTGGIMLAHVAQAQGIILGENIVLGNKKAFDGKTTPSCVYLEPELASVGLTEDQAREQYENVKIGKWDLSGNAKVMSMGKYGLIKFVVDGDSGQVLGLHIFGPRASDMIHEGALAIGMGATIDDIGSMIHAHPTIAESIMEAAHDVHKNAIYTIYEKETLEC</sequence>
<keyword evidence="10" id="KW-1185">Reference proteome</keyword>
<evidence type="ECO:0000313" key="9">
    <source>
        <dbReference type="EMBL" id="SHI54568.1"/>
    </source>
</evidence>
<reference evidence="9 10" key="1">
    <citation type="submission" date="2016-11" db="EMBL/GenBank/DDBJ databases">
        <authorList>
            <person name="Jaros S."/>
            <person name="Januszkiewicz K."/>
            <person name="Wedrychowicz H."/>
        </authorList>
    </citation>
    <scope>NUCLEOTIDE SEQUENCE [LARGE SCALE GENOMIC DNA]</scope>
    <source>
        <strain evidence="9 10">DSM 17477</strain>
    </source>
</reference>
<evidence type="ECO:0000256" key="2">
    <source>
        <dbReference type="ARBA" id="ARBA00007532"/>
    </source>
</evidence>
<evidence type="ECO:0000259" key="8">
    <source>
        <dbReference type="Pfam" id="PF07992"/>
    </source>
</evidence>
<dbReference type="InterPro" id="IPR023753">
    <property type="entry name" value="FAD/NAD-binding_dom"/>
</dbReference>
<evidence type="ECO:0000256" key="1">
    <source>
        <dbReference type="ARBA" id="ARBA00001974"/>
    </source>
</evidence>
<dbReference type="Gene3D" id="3.50.50.60">
    <property type="entry name" value="FAD/NAD(P)-binding domain"/>
    <property type="match status" value="2"/>
</dbReference>
<evidence type="ECO:0000256" key="4">
    <source>
        <dbReference type="ARBA" id="ARBA00022827"/>
    </source>
</evidence>
<name>A0A1M6C1J1_9FIRM</name>
<dbReference type="FunFam" id="3.30.390.30:FF:000001">
    <property type="entry name" value="Dihydrolipoyl dehydrogenase"/>
    <property type="match status" value="1"/>
</dbReference>
<gene>
    <name evidence="9" type="ORF">SAMN02745751_00539</name>
</gene>
<dbReference type="PRINTS" id="PR00368">
    <property type="entry name" value="FADPNR"/>
</dbReference>
<dbReference type="InterPro" id="IPR036188">
    <property type="entry name" value="FAD/NAD-bd_sf"/>
</dbReference>
<dbReference type="EMBL" id="FQZL01000005">
    <property type="protein sequence ID" value="SHI54568.1"/>
    <property type="molecule type" value="Genomic_DNA"/>
</dbReference>
<dbReference type="Pfam" id="PF07992">
    <property type="entry name" value="Pyr_redox_2"/>
    <property type="match status" value="1"/>
</dbReference>
<dbReference type="STRING" id="1121476.SAMN02745751_00539"/>
<dbReference type="Proteomes" id="UP000184052">
    <property type="component" value="Unassembled WGS sequence"/>
</dbReference>
<dbReference type="SUPFAM" id="SSF55424">
    <property type="entry name" value="FAD/NAD-linked reductases, dimerisation (C-terminal) domain"/>
    <property type="match status" value="1"/>
</dbReference>
<evidence type="ECO:0000313" key="10">
    <source>
        <dbReference type="Proteomes" id="UP000184052"/>
    </source>
</evidence>
<dbReference type="InterPro" id="IPR050151">
    <property type="entry name" value="Class-I_Pyr_Nuc-Dis_Oxidored"/>
</dbReference>
<organism evidence="9 10">
    <name type="scientific">Dethiosulfatibacter aminovorans DSM 17477</name>
    <dbReference type="NCBI Taxonomy" id="1121476"/>
    <lineage>
        <taxon>Bacteria</taxon>
        <taxon>Bacillati</taxon>
        <taxon>Bacillota</taxon>
        <taxon>Tissierellia</taxon>
        <taxon>Dethiosulfatibacter</taxon>
    </lineage>
</organism>
<dbReference type="SUPFAM" id="SSF51905">
    <property type="entry name" value="FAD/NAD(P)-binding domain"/>
    <property type="match status" value="1"/>
</dbReference>
<dbReference type="PANTHER" id="PTHR22912">
    <property type="entry name" value="DISULFIDE OXIDOREDUCTASE"/>
    <property type="match status" value="1"/>
</dbReference>
<keyword evidence="6" id="KW-0520">NAD</keyword>
<dbReference type="Gene3D" id="3.30.390.30">
    <property type="match status" value="1"/>
</dbReference>
<accession>A0A1M6C1J1</accession>
<keyword evidence="5" id="KW-0560">Oxidoreductase</keyword>